<protein>
    <recommendedName>
        <fullName evidence="1">Peptidase C39-like domain-containing protein</fullName>
    </recommendedName>
</protein>
<sequence>MKVNFKKFFLVVSCMMIQSSFFSNKESNSLETNSSNPRIISIPYNTNQDGIVFGCEAVSATMVLRFYGYYIDEFDFTDNYLIQRDFSYSDDSRICEGSDPNYAYPGNSYKDTGLNQGFGIFGSGLTASLNKFFDKNEKLHIAKNTTGMSLKDLITNYIDKGKPVIFWATMGMKKSSEGKSWIINFTDENSPYKEGDEYTWYRCEHCLVLVGYDEEYYYFNDSLNEDILTKYEKKLVEQRFLEMGKNSVVVLPVKSES</sequence>
<feature type="domain" description="Peptidase C39-like" evidence="1">
    <location>
        <begin position="53"/>
        <end position="222"/>
    </location>
</feature>
<gene>
    <name evidence="2" type="ORF">RsTaC01_0268</name>
</gene>
<dbReference type="EMBL" id="AP027925">
    <property type="protein sequence ID" value="BED92521.1"/>
    <property type="molecule type" value="Genomic_DNA"/>
</dbReference>
<dbReference type="InterPro" id="IPR039564">
    <property type="entry name" value="Peptidase_C39-like"/>
</dbReference>
<dbReference type="InterPro" id="IPR038765">
    <property type="entry name" value="Papain-like_cys_pep_sf"/>
</dbReference>
<accession>A0AA48HW35</accession>
<reference evidence="2" key="1">
    <citation type="journal article" date="2023" name="ISME J.">
        <title>Emergence of putative energy parasites within Clostridia revealed by genome analysis of a novel endosymbiotic clade.</title>
        <authorList>
            <person name="Takahashi K."/>
            <person name="Kuwahara H."/>
            <person name="Horikawa Y."/>
            <person name="Izawa K."/>
            <person name="Kato D."/>
            <person name="Inagaki T."/>
            <person name="Yuki M."/>
            <person name="Ohkuma M."/>
            <person name="Hongoh Y."/>
        </authorList>
    </citation>
    <scope>NUCLEOTIDE SEQUENCE</scope>
    <source>
        <strain evidence="2">RsTa-C01</strain>
    </source>
</reference>
<dbReference type="Gene3D" id="3.90.70.10">
    <property type="entry name" value="Cysteine proteinases"/>
    <property type="match status" value="1"/>
</dbReference>
<dbReference type="Proteomes" id="UP001335720">
    <property type="component" value="Chromosome"/>
</dbReference>
<dbReference type="PANTHER" id="PTHR37806:SF1">
    <property type="entry name" value="PEPTIDASE C39-LIKE DOMAIN-CONTAINING PROTEIN"/>
    <property type="match status" value="1"/>
</dbReference>
<dbReference type="Pfam" id="PF13529">
    <property type="entry name" value="Peptidase_C39_2"/>
    <property type="match status" value="1"/>
</dbReference>
<name>A0AA48HW35_9FIRM</name>
<dbReference type="SUPFAM" id="SSF54001">
    <property type="entry name" value="Cysteine proteinases"/>
    <property type="match status" value="1"/>
</dbReference>
<dbReference type="PANTHER" id="PTHR37806">
    <property type="entry name" value="LMO0724 PROTEIN"/>
    <property type="match status" value="1"/>
</dbReference>
<dbReference type="AlphaFoldDB" id="A0AA48HW35"/>
<organism evidence="2">
    <name type="scientific">Candidatus Paraimprobicoccus trichonymphae</name>
    <dbReference type="NCBI Taxonomy" id="3033793"/>
    <lineage>
        <taxon>Bacteria</taxon>
        <taxon>Bacillati</taxon>
        <taxon>Bacillota</taxon>
        <taxon>Clostridia</taxon>
        <taxon>Candidatus Paraimprobicoccus</taxon>
    </lineage>
</organism>
<evidence type="ECO:0000259" key="1">
    <source>
        <dbReference type="Pfam" id="PF13529"/>
    </source>
</evidence>
<dbReference type="KEGG" id="ptrh:RsTaC01_0268"/>
<evidence type="ECO:0000313" key="2">
    <source>
        <dbReference type="EMBL" id="BED92521.1"/>
    </source>
</evidence>
<proteinExistence type="predicted"/>